<dbReference type="AlphaFoldDB" id="A0ABD1D9G9"/>
<evidence type="ECO:0000256" key="1">
    <source>
        <dbReference type="ARBA" id="ARBA00004123"/>
    </source>
</evidence>
<evidence type="ECO:0000313" key="9">
    <source>
        <dbReference type="Proteomes" id="UP001562425"/>
    </source>
</evidence>
<dbReference type="PANTHER" id="PTHR28605">
    <property type="entry name" value="CTF8, CHROMOSOME TRANSMISSION FIDELITY FACTOR 8 HOMOLOG (S. CEREVISIAE)"/>
    <property type="match status" value="1"/>
</dbReference>
<evidence type="ECO:0000256" key="2">
    <source>
        <dbReference type="ARBA" id="ARBA00022705"/>
    </source>
</evidence>
<reference evidence="8 9" key="1">
    <citation type="submission" date="2024-05" db="EMBL/GenBank/DDBJ databases">
        <title>Culex pipiens pipiens assembly and annotation.</title>
        <authorList>
            <person name="Alout H."/>
            <person name="Durand T."/>
        </authorList>
    </citation>
    <scope>NUCLEOTIDE SEQUENCE [LARGE SCALE GENOMIC DNA]</scope>
    <source>
        <strain evidence="8">HA-2024</strain>
        <tissue evidence="8">Whole body</tissue>
    </source>
</reference>
<comment type="caution">
    <text evidence="8">The sequence shown here is derived from an EMBL/GenBank/DDBJ whole genome shotgun (WGS) entry which is preliminary data.</text>
</comment>
<name>A0ABD1D9G9_CULPP</name>
<keyword evidence="4" id="KW-0539">Nucleus</keyword>
<dbReference type="GO" id="GO:0005634">
    <property type="term" value="C:nucleus"/>
    <property type="evidence" value="ECO:0007669"/>
    <property type="project" value="UniProtKB-SubCell"/>
</dbReference>
<evidence type="ECO:0000256" key="3">
    <source>
        <dbReference type="ARBA" id="ARBA00023125"/>
    </source>
</evidence>
<sequence length="173" mass="19704">MRHQVQQTSGHIMFCYDDPNAEGDIEEWCIVELQGDLEVRGDRMMDGQFIGDLLYNKYGQPILIIGHHILQGRCQKIDKPLLVMEKCSTRGKQQQQRRTQDDDEDNETMLDVSQVSHLDSSIASSNRTVLDSTVAVEHKTVPKTEYLVRAVVRQKVLFKARPKPIIANVAKSV</sequence>
<comment type="subcellular location">
    <subcellularLocation>
        <location evidence="1">Nucleus</location>
    </subcellularLocation>
</comment>
<dbReference type="EMBL" id="JBEHCU010007009">
    <property type="protein sequence ID" value="KAL1395737.1"/>
    <property type="molecule type" value="Genomic_DNA"/>
</dbReference>
<dbReference type="Proteomes" id="UP001562425">
    <property type="component" value="Unassembled WGS sequence"/>
</dbReference>
<gene>
    <name evidence="8" type="ORF">pipiens_011024</name>
</gene>
<dbReference type="InterPro" id="IPR018607">
    <property type="entry name" value="Ctf8"/>
</dbReference>
<dbReference type="Pfam" id="PF09696">
    <property type="entry name" value="Ctf8"/>
    <property type="match status" value="1"/>
</dbReference>
<keyword evidence="9" id="KW-1185">Reference proteome</keyword>
<accession>A0ABD1D9G9</accession>
<feature type="region of interest" description="Disordered" evidence="7">
    <location>
        <begin position="88"/>
        <end position="107"/>
    </location>
</feature>
<evidence type="ECO:0000256" key="6">
    <source>
        <dbReference type="ARBA" id="ARBA00038447"/>
    </source>
</evidence>
<keyword evidence="3" id="KW-0238">DNA-binding</keyword>
<comment type="similarity">
    <text evidence="6">Belongs to the CTF8 family.</text>
</comment>
<proteinExistence type="inferred from homology"/>
<evidence type="ECO:0008006" key="10">
    <source>
        <dbReference type="Google" id="ProtNLM"/>
    </source>
</evidence>
<dbReference type="GO" id="GO:0006260">
    <property type="term" value="P:DNA replication"/>
    <property type="evidence" value="ECO:0007669"/>
    <property type="project" value="UniProtKB-KW"/>
</dbReference>
<dbReference type="GO" id="GO:0003677">
    <property type="term" value="F:DNA binding"/>
    <property type="evidence" value="ECO:0007669"/>
    <property type="project" value="UniProtKB-KW"/>
</dbReference>
<protein>
    <recommendedName>
        <fullName evidence="10">Chromosome transmission fidelity protein 8</fullName>
    </recommendedName>
</protein>
<evidence type="ECO:0000313" key="8">
    <source>
        <dbReference type="EMBL" id="KAL1395737.1"/>
    </source>
</evidence>
<evidence type="ECO:0000256" key="4">
    <source>
        <dbReference type="ARBA" id="ARBA00023242"/>
    </source>
</evidence>
<evidence type="ECO:0000256" key="7">
    <source>
        <dbReference type="SAM" id="MobiDB-lite"/>
    </source>
</evidence>
<keyword evidence="2" id="KW-0235">DNA replication</keyword>
<dbReference type="PANTHER" id="PTHR28605:SF1">
    <property type="entry name" value="CHROMOSOME TRANSMISSION FIDELITY FACTOR 8"/>
    <property type="match status" value="1"/>
</dbReference>
<evidence type="ECO:0000256" key="5">
    <source>
        <dbReference type="ARBA" id="ARBA00023306"/>
    </source>
</evidence>
<organism evidence="8 9">
    <name type="scientific">Culex pipiens pipiens</name>
    <name type="common">Northern house mosquito</name>
    <dbReference type="NCBI Taxonomy" id="38569"/>
    <lineage>
        <taxon>Eukaryota</taxon>
        <taxon>Metazoa</taxon>
        <taxon>Ecdysozoa</taxon>
        <taxon>Arthropoda</taxon>
        <taxon>Hexapoda</taxon>
        <taxon>Insecta</taxon>
        <taxon>Pterygota</taxon>
        <taxon>Neoptera</taxon>
        <taxon>Endopterygota</taxon>
        <taxon>Diptera</taxon>
        <taxon>Nematocera</taxon>
        <taxon>Culicoidea</taxon>
        <taxon>Culicidae</taxon>
        <taxon>Culicinae</taxon>
        <taxon>Culicini</taxon>
        <taxon>Culex</taxon>
        <taxon>Culex</taxon>
    </lineage>
</organism>
<keyword evidence="5" id="KW-0131">Cell cycle</keyword>